<evidence type="ECO:0000259" key="1">
    <source>
        <dbReference type="Pfam" id="PF02627"/>
    </source>
</evidence>
<proteinExistence type="predicted"/>
<sequence>MTIVGSVEEHEATGLVKEIYEEMKQVRGWDKVPVIWRVMALQPEYLKANWERYKAIMLNGSLDLLTKEMIALTVSMVNRCSYCIDSHSLAVKKLGLTQEQLVEMVSVIDFFAGTNVLSSGLKIEFEQPNQ</sequence>
<dbReference type="AlphaFoldDB" id="A0A9X7VXH6"/>
<dbReference type="RefSeq" id="WP_206656247.1">
    <property type="nucleotide sequence ID" value="NZ_CP071182.1"/>
</dbReference>
<gene>
    <name evidence="2" type="ORF">JZ786_21035</name>
</gene>
<keyword evidence="3" id="KW-1185">Reference proteome</keyword>
<evidence type="ECO:0000313" key="2">
    <source>
        <dbReference type="EMBL" id="QSO46886.1"/>
    </source>
</evidence>
<evidence type="ECO:0000313" key="3">
    <source>
        <dbReference type="Proteomes" id="UP000663505"/>
    </source>
</evidence>
<dbReference type="SUPFAM" id="SSF69118">
    <property type="entry name" value="AhpD-like"/>
    <property type="match status" value="1"/>
</dbReference>
<dbReference type="KEGG" id="afx:JZ786_21035"/>
<dbReference type="Gene3D" id="1.20.1290.10">
    <property type="entry name" value="AhpD-like"/>
    <property type="match status" value="1"/>
</dbReference>
<accession>A0A9X7VXH6</accession>
<dbReference type="InterPro" id="IPR029032">
    <property type="entry name" value="AhpD-like"/>
</dbReference>
<organism evidence="2 3">
    <name type="scientific">Alicyclobacillus mengziensis</name>
    <dbReference type="NCBI Taxonomy" id="2931921"/>
    <lineage>
        <taxon>Bacteria</taxon>
        <taxon>Bacillati</taxon>
        <taxon>Bacillota</taxon>
        <taxon>Bacilli</taxon>
        <taxon>Bacillales</taxon>
        <taxon>Alicyclobacillaceae</taxon>
        <taxon>Alicyclobacillus</taxon>
    </lineage>
</organism>
<dbReference type="Proteomes" id="UP000663505">
    <property type="component" value="Chromosome"/>
</dbReference>
<dbReference type="Pfam" id="PF02627">
    <property type="entry name" value="CMD"/>
    <property type="match status" value="1"/>
</dbReference>
<dbReference type="EMBL" id="CP071182">
    <property type="protein sequence ID" value="QSO46886.1"/>
    <property type="molecule type" value="Genomic_DNA"/>
</dbReference>
<reference evidence="2 3" key="1">
    <citation type="submission" date="2021-02" db="EMBL/GenBank/DDBJ databases">
        <title>Alicyclobacillus curvatus sp. nov. and Alicyclobacillus mengziensis sp. nov., two acidophilic bacteria isolated from acid mine drainage.</title>
        <authorList>
            <person name="Huang Y."/>
        </authorList>
    </citation>
    <scope>NUCLEOTIDE SEQUENCE [LARGE SCALE GENOMIC DNA]</scope>
    <source>
        <strain evidence="2 3">S30H14</strain>
    </source>
</reference>
<dbReference type="GO" id="GO:0051920">
    <property type="term" value="F:peroxiredoxin activity"/>
    <property type="evidence" value="ECO:0007669"/>
    <property type="project" value="InterPro"/>
</dbReference>
<protein>
    <submittedName>
        <fullName evidence="2">Carboxymuconolactone decarboxylase family protein</fullName>
    </submittedName>
</protein>
<dbReference type="PANTHER" id="PTHR35446:SF2">
    <property type="entry name" value="CARBOXYMUCONOLACTONE DECARBOXYLASE-LIKE DOMAIN-CONTAINING PROTEIN"/>
    <property type="match status" value="1"/>
</dbReference>
<feature type="domain" description="Carboxymuconolactone decarboxylase-like" evidence="1">
    <location>
        <begin position="43"/>
        <end position="121"/>
    </location>
</feature>
<dbReference type="NCBIfam" id="TIGR00778">
    <property type="entry name" value="ahpD_dom"/>
    <property type="match status" value="1"/>
</dbReference>
<dbReference type="InterPro" id="IPR003779">
    <property type="entry name" value="CMD-like"/>
</dbReference>
<dbReference type="PANTHER" id="PTHR35446">
    <property type="entry name" value="SI:CH211-175M2.5"/>
    <property type="match status" value="1"/>
</dbReference>
<dbReference type="InterPro" id="IPR004675">
    <property type="entry name" value="AhpD_core"/>
</dbReference>
<name>A0A9X7VXH6_9BACL</name>